<dbReference type="Pfam" id="PF00156">
    <property type="entry name" value="Pribosyltran"/>
    <property type="match status" value="1"/>
</dbReference>
<dbReference type="PANTHER" id="PTHR47505">
    <property type="entry name" value="DNA UTILIZATION PROTEIN YHGH"/>
    <property type="match status" value="1"/>
</dbReference>
<evidence type="ECO:0000256" key="1">
    <source>
        <dbReference type="ARBA" id="ARBA00008007"/>
    </source>
</evidence>
<dbReference type="InterPro" id="IPR000836">
    <property type="entry name" value="PRTase_dom"/>
</dbReference>
<dbReference type="InterPro" id="IPR029057">
    <property type="entry name" value="PRTase-like"/>
</dbReference>
<dbReference type="STRING" id="1120995.SAMN02745245_00620"/>
<evidence type="ECO:0000313" key="4">
    <source>
        <dbReference type="Proteomes" id="UP000184032"/>
    </source>
</evidence>
<dbReference type="SUPFAM" id="SSF53271">
    <property type="entry name" value="PRTase-like"/>
    <property type="match status" value="1"/>
</dbReference>
<evidence type="ECO:0000259" key="2">
    <source>
        <dbReference type="Pfam" id="PF00156"/>
    </source>
</evidence>
<proteinExistence type="inferred from homology"/>
<dbReference type="Gene3D" id="3.40.50.2020">
    <property type="match status" value="1"/>
</dbReference>
<reference evidence="3 4" key="1">
    <citation type="submission" date="2016-11" db="EMBL/GenBank/DDBJ databases">
        <authorList>
            <person name="Jaros S."/>
            <person name="Januszkiewicz K."/>
            <person name="Wedrychowicz H."/>
        </authorList>
    </citation>
    <scope>NUCLEOTIDE SEQUENCE [LARGE SCALE GENOMIC DNA]</scope>
    <source>
        <strain evidence="3 4">DSM 21120</strain>
    </source>
</reference>
<dbReference type="AlphaFoldDB" id="A0A1M5QDT6"/>
<sequence>MFKEVQVLKKKCAFCDSKELYKYGICETCYDNLNLNISFYKKFKYVDEIYIGCEYDSFLRDKMVKFKFKDETYLYSFFGELLIGKLLKNNLHKNYETITSVPMHKTSLKKRGYNQSELIAKYISENTLIDYRPLLKKNSETREQVELSSFDRGENLRGVFSCRKAVDGKSVIIVDDVITTGSTIEELAKVLKEAGAKKVAALVVATRQSF</sequence>
<comment type="similarity">
    <text evidence="1">Belongs to the ComF/GntX family.</text>
</comment>
<dbReference type="RefSeq" id="WP_073183656.1">
    <property type="nucleotide sequence ID" value="NZ_FQXI01000002.1"/>
</dbReference>
<feature type="domain" description="Phosphoribosyltransferase" evidence="2">
    <location>
        <begin position="150"/>
        <end position="208"/>
    </location>
</feature>
<dbReference type="Proteomes" id="UP000184032">
    <property type="component" value="Unassembled WGS sequence"/>
</dbReference>
<dbReference type="EMBL" id="FQXI01000002">
    <property type="protein sequence ID" value="SHH12354.1"/>
    <property type="molecule type" value="Genomic_DNA"/>
</dbReference>
<name>A0A1M5QDT6_9FIRM</name>
<keyword evidence="4" id="KW-1185">Reference proteome</keyword>
<dbReference type="OrthoDB" id="9779910at2"/>
<dbReference type="CDD" id="cd06223">
    <property type="entry name" value="PRTases_typeI"/>
    <property type="match status" value="1"/>
</dbReference>
<organism evidence="3 4">
    <name type="scientific">Anaerosphaera aminiphila DSM 21120</name>
    <dbReference type="NCBI Taxonomy" id="1120995"/>
    <lineage>
        <taxon>Bacteria</taxon>
        <taxon>Bacillati</taxon>
        <taxon>Bacillota</taxon>
        <taxon>Tissierellia</taxon>
        <taxon>Tissierellales</taxon>
        <taxon>Peptoniphilaceae</taxon>
        <taxon>Anaerosphaera</taxon>
    </lineage>
</organism>
<gene>
    <name evidence="3" type="ORF">SAMN02745245_00620</name>
</gene>
<evidence type="ECO:0000313" key="3">
    <source>
        <dbReference type="EMBL" id="SHH12354.1"/>
    </source>
</evidence>
<protein>
    <submittedName>
        <fullName evidence="3">ComF family protein</fullName>
    </submittedName>
</protein>
<dbReference type="InterPro" id="IPR051910">
    <property type="entry name" value="ComF/GntX_DNA_util-trans"/>
</dbReference>
<accession>A0A1M5QDT6</accession>
<dbReference type="PANTHER" id="PTHR47505:SF1">
    <property type="entry name" value="DNA UTILIZATION PROTEIN YHGH"/>
    <property type="match status" value="1"/>
</dbReference>